<keyword evidence="1" id="KW-0175">Coiled coil</keyword>
<reference evidence="3 4" key="1">
    <citation type="submission" date="2019-02" db="EMBL/GenBank/DDBJ databases">
        <title>Genome sequencing of the rare red list fungi Hericium alpestre (H. flagellum).</title>
        <authorList>
            <person name="Buettner E."/>
            <person name="Kellner H."/>
        </authorList>
    </citation>
    <scope>NUCLEOTIDE SEQUENCE [LARGE SCALE GENOMIC DNA]</scope>
    <source>
        <strain evidence="3 4">DSM 108284</strain>
    </source>
</reference>
<name>A0A4Z0A5P1_9AGAM</name>
<feature type="coiled-coil region" evidence="1">
    <location>
        <begin position="239"/>
        <end position="273"/>
    </location>
</feature>
<keyword evidence="4" id="KW-1185">Reference proteome</keyword>
<sequence>MTATTNANYPYATQAEYTNYAQTAGSSYHSHMTRNSSSYQYHNNLYPTNFQSDQQTNALYQSTATCDWSSSGYYDHAAQASVSYNSSSSNQRAAGAASSSSSQHAPKAKLPSSKKWAKAASTSQSRPSEDKAKMRSMLGRIRLPIGSTSMEAASPASAAGDKRKDRTSPVPGATSTAEPPTTKKARPLDVEKDKARKANKDKTQHWRDQQASDLAKLTEKLPDHMRKYTSGDKPSPQNVGQAVIHIDNLENELEQLRATRTQLLSENAAIRAEHTALRFDLLDRDKKIGNLERELQMWRCAYP</sequence>
<evidence type="ECO:0000313" key="3">
    <source>
        <dbReference type="EMBL" id="TFY81239.1"/>
    </source>
</evidence>
<organism evidence="3 4">
    <name type="scientific">Hericium alpestre</name>
    <dbReference type="NCBI Taxonomy" id="135208"/>
    <lineage>
        <taxon>Eukaryota</taxon>
        <taxon>Fungi</taxon>
        <taxon>Dikarya</taxon>
        <taxon>Basidiomycota</taxon>
        <taxon>Agaricomycotina</taxon>
        <taxon>Agaricomycetes</taxon>
        <taxon>Russulales</taxon>
        <taxon>Hericiaceae</taxon>
        <taxon>Hericium</taxon>
    </lineage>
</organism>
<evidence type="ECO:0000256" key="1">
    <source>
        <dbReference type="SAM" id="Coils"/>
    </source>
</evidence>
<evidence type="ECO:0000313" key="4">
    <source>
        <dbReference type="Proteomes" id="UP000298061"/>
    </source>
</evidence>
<dbReference type="AlphaFoldDB" id="A0A4Z0A5P1"/>
<dbReference type="Proteomes" id="UP000298061">
    <property type="component" value="Unassembled WGS sequence"/>
</dbReference>
<feature type="region of interest" description="Disordered" evidence="2">
    <location>
        <begin position="89"/>
        <end position="212"/>
    </location>
</feature>
<feature type="compositionally biased region" description="Low complexity" evidence="2">
    <location>
        <begin position="89"/>
        <end position="102"/>
    </location>
</feature>
<protein>
    <submittedName>
        <fullName evidence="3">Uncharacterized protein</fullName>
    </submittedName>
</protein>
<proteinExistence type="predicted"/>
<feature type="compositionally biased region" description="Low complexity" evidence="2">
    <location>
        <begin position="108"/>
        <end position="125"/>
    </location>
</feature>
<accession>A0A4Z0A5P1</accession>
<feature type="compositionally biased region" description="Basic and acidic residues" evidence="2">
    <location>
        <begin position="186"/>
        <end position="212"/>
    </location>
</feature>
<gene>
    <name evidence="3" type="ORF">EWM64_g2773</name>
</gene>
<comment type="caution">
    <text evidence="3">The sequence shown here is derived from an EMBL/GenBank/DDBJ whole genome shotgun (WGS) entry which is preliminary data.</text>
</comment>
<evidence type="ECO:0000256" key="2">
    <source>
        <dbReference type="SAM" id="MobiDB-lite"/>
    </source>
</evidence>
<dbReference type="EMBL" id="SFCI01000234">
    <property type="protein sequence ID" value="TFY81239.1"/>
    <property type="molecule type" value="Genomic_DNA"/>
</dbReference>